<dbReference type="HOGENOM" id="CLU_3396979_0_0_6"/>
<dbReference type="AlphaFoldDB" id="A0A0H3H406"/>
<sequence length="31" mass="3390">MVAWLLWAAVLCGFDEDEHPAKSKKGTNNSA</sequence>
<proteinExistence type="predicted"/>
<protein>
    <submittedName>
        <fullName evidence="1">Uncharacterized protein</fullName>
    </submittedName>
</protein>
<evidence type="ECO:0000313" key="2">
    <source>
        <dbReference type="Proteomes" id="UP000007843"/>
    </source>
</evidence>
<dbReference type="EMBL" id="CP003218">
    <property type="protein sequence ID" value="AEX04141.1"/>
    <property type="molecule type" value="Genomic_DNA"/>
</dbReference>
<evidence type="ECO:0000313" key="1">
    <source>
        <dbReference type="EMBL" id="AEX04141.1"/>
    </source>
</evidence>
<accession>A0A0H3H406</accession>
<dbReference type="Proteomes" id="UP000007843">
    <property type="component" value="Chromosome"/>
</dbReference>
<reference evidence="1 2" key="1">
    <citation type="journal article" date="2012" name="J. Bacteriol.">
        <title>Complete genome sequence of Klebsiella oxytoca KCTC 1686, used in production of 2,3-butanediol.</title>
        <authorList>
            <person name="Shin S.H."/>
            <person name="Kim S."/>
            <person name="Kim J.Y."/>
            <person name="Lee S."/>
            <person name="Um Y."/>
            <person name="Oh M.K."/>
            <person name="Kim Y.R."/>
            <person name="Lee J."/>
            <person name="Yang K.S."/>
        </authorList>
    </citation>
    <scope>NUCLEOTIDE SEQUENCE [LARGE SCALE GENOMIC DNA]</scope>
    <source>
        <strain evidence="2">ATCC 8724 / DSM 4798 / JCM 20051 / NBRC 3318 / NRRL B-199 / KCTC 1686</strain>
    </source>
</reference>
<dbReference type="KEGG" id="kox:KOX_12075"/>
<name>A0A0H3H406_KLEM8</name>
<gene>
    <name evidence="1" type="ordered locus">KOX_12075</name>
</gene>
<organism evidence="1 2">
    <name type="scientific">Klebsiella michiganensis (strain ATCC 8724 / DSM 4798 / JCM 20051 / NBRC 3318 / NRRL B-199 / KCTC 1686 / BUCSAV 143 / CCM 1901)</name>
    <dbReference type="NCBI Taxonomy" id="1006551"/>
    <lineage>
        <taxon>Bacteria</taxon>
        <taxon>Pseudomonadati</taxon>
        <taxon>Pseudomonadota</taxon>
        <taxon>Gammaproteobacteria</taxon>
        <taxon>Enterobacterales</taxon>
        <taxon>Enterobacteriaceae</taxon>
        <taxon>Klebsiella/Raoultella group</taxon>
        <taxon>Klebsiella</taxon>
    </lineage>
</organism>